<evidence type="ECO:0000313" key="11">
    <source>
        <dbReference type="EMBL" id="RZT96348.1"/>
    </source>
</evidence>
<dbReference type="GO" id="GO:0047761">
    <property type="term" value="F:butyrate kinase activity"/>
    <property type="evidence" value="ECO:0007669"/>
    <property type="project" value="UniProtKB-UniRule"/>
</dbReference>
<evidence type="ECO:0000256" key="3">
    <source>
        <dbReference type="ARBA" id="ARBA00022490"/>
    </source>
</evidence>
<dbReference type="HAMAP" id="MF_00542">
    <property type="entry name" value="Butyrate_kinase"/>
    <property type="match status" value="1"/>
</dbReference>
<keyword evidence="3 9" id="KW-0963">Cytoplasm</keyword>
<dbReference type="PANTHER" id="PTHR21060">
    <property type="entry name" value="ACETATE KINASE"/>
    <property type="match status" value="1"/>
</dbReference>
<evidence type="ECO:0000313" key="12">
    <source>
        <dbReference type="Proteomes" id="UP000293562"/>
    </source>
</evidence>
<evidence type="ECO:0000256" key="9">
    <source>
        <dbReference type="HAMAP-Rule" id="MF_00542"/>
    </source>
</evidence>
<sequence>MENRRILAINPGSTSTKIAVYQGDKSVFLKNIKHSNEELAQFNSISEQFEFRKDIILKELVDAEILIDFIEAVVGRGGLVKPIESGVYLVDENLKADLRVGVLGEHASNLGGLIADNIAQSLPNAKAYIADPVVVDEMIDVARVSGHPEFERISIFHALNQKAVGRAFASTLDKNYEDLNIIVAHLGGGISVGAHLKGRVIDVNNALDGEGPFSPERSGTLPAGALAKLCFSGKVTLDDLKKMIKGEGGLVAHMGTNDAYEIELKAKAGDEKAKLIQDAMAYQVGKSIGACAASLKGQVDGIILTGGIAHNADLVNYVKEMVSFVAPIIVYPGEDEMKALAMNGYMVLKGEIEPKRYV</sequence>
<accession>A0A4Q7VK13</accession>
<dbReference type="SUPFAM" id="SSF53067">
    <property type="entry name" value="Actin-like ATPase domain"/>
    <property type="match status" value="2"/>
</dbReference>
<evidence type="ECO:0000256" key="8">
    <source>
        <dbReference type="ARBA" id="ARBA00048596"/>
    </source>
</evidence>
<evidence type="ECO:0000256" key="1">
    <source>
        <dbReference type="ARBA" id="ARBA00004496"/>
    </source>
</evidence>
<keyword evidence="4 9" id="KW-0808">Transferase</keyword>
<dbReference type="PROSITE" id="PS01075">
    <property type="entry name" value="ACETATE_KINASE_1"/>
    <property type="match status" value="1"/>
</dbReference>
<dbReference type="EC" id="2.7.2.7" evidence="9"/>
<keyword evidence="5 9" id="KW-0547">Nucleotide-binding</keyword>
<proteinExistence type="inferred from homology"/>
<keyword evidence="12" id="KW-1185">Reference proteome</keyword>
<comment type="catalytic activity">
    <reaction evidence="8 9">
        <text>butanoate + ATP = butanoyl phosphate + ADP</text>
        <dbReference type="Rhea" id="RHEA:13585"/>
        <dbReference type="ChEBI" id="CHEBI:17968"/>
        <dbReference type="ChEBI" id="CHEBI:30616"/>
        <dbReference type="ChEBI" id="CHEBI:58079"/>
        <dbReference type="ChEBI" id="CHEBI:456216"/>
        <dbReference type="EC" id="2.7.2.7"/>
    </reaction>
</comment>
<dbReference type="GO" id="GO:0006083">
    <property type="term" value="P:acetate metabolic process"/>
    <property type="evidence" value="ECO:0007669"/>
    <property type="project" value="TreeGrafter"/>
</dbReference>
<keyword evidence="7 9" id="KW-0067">ATP-binding</keyword>
<dbReference type="GO" id="GO:0008776">
    <property type="term" value="F:acetate kinase activity"/>
    <property type="evidence" value="ECO:0007669"/>
    <property type="project" value="TreeGrafter"/>
</dbReference>
<dbReference type="NCBIfam" id="NF002834">
    <property type="entry name" value="PRK03011.1-5"/>
    <property type="match status" value="1"/>
</dbReference>
<evidence type="ECO:0000256" key="10">
    <source>
        <dbReference type="RuleBase" id="RU003835"/>
    </source>
</evidence>
<dbReference type="InterPro" id="IPR011245">
    <property type="entry name" value="Butyrate_kin"/>
</dbReference>
<keyword evidence="6 9" id="KW-0418">Kinase</keyword>
<organism evidence="11 12">
    <name type="scientific">Ancylomarina subtilis</name>
    <dbReference type="NCBI Taxonomy" id="1639035"/>
    <lineage>
        <taxon>Bacteria</taxon>
        <taxon>Pseudomonadati</taxon>
        <taxon>Bacteroidota</taxon>
        <taxon>Bacteroidia</taxon>
        <taxon>Marinilabiliales</taxon>
        <taxon>Marinifilaceae</taxon>
        <taxon>Ancylomarina</taxon>
    </lineage>
</organism>
<dbReference type="InterPro" id="IPR043129">
    <property type="entry name" value="ATPase_NBD"/>
</dbReference>
<dbReference type="PRINTS" id="PR00471">
    <property type="entry name" value="ACETATEKNASE"/>
</dbReference>
<reference evidence="11 12" key="1">
    <citation type="submission" date="2019-02" db="EMBL/GenBank/DDBJ databases">
        <title>Genomic Encyclopedia of Type Strains, Phase IV (KMG-IV): sequencing the most valuable type-strain genomes for metagenomic binning, comparative biology and taxonomic classification.</title>
        <authorList>
            <person name="Goeker M."/>
        </authorList>
    </citation>
    <scope>NUCLEOTIDE SEQUENCE [LARGE SCALE GENOMIC DNA]</scope>
    <source>
        <strain evidence="11 12">DSM 28825</strain>
    </source>
</reference>
<gene>
    <name evidence="9" type="primary">buk</name>
    <name evidence="11" type="ORF">EV201_0986</name>
</gene>
<dbReference type="PANTHER" id="PTHR21060:SF3">
    <property type="entry name" value="BUTYRATE KINASE 2-RELATED"/>
    <property type="match status" value="1"/>
</dbReference>
<dbReference type="OrthoDB" id="9771859at2"/>
<dbReference type="CDD" id="cd24011">
    <property type="entry name" value="ASKHA_NBD_BK"/>
    <property type="match status" value="1"/>
</dbReference>
<dbReference type="EMBL" id="SHKN01000001">
    <property type="protein sequence ID" value="RZT96348.1"/>
    <property type="molecule type" value="Genomic_DNA"/>
</dbReference>
<dbReference type="PIRSF" id="PIRSF036458">
    <property type="entry name" value="Butyrate_kin"/>
    <property type="match status" value="1"/>
</dbReference>
<dbReference type="InterPro" id="IPR000890">
    <property type="entry name" value="Aliphatic_acid_kin_short-chain"/>
</dbReference>
<dbReference type="GO" id="GO:0005524">
    <property type="term" value="F:ATP binding"/>
    <property type="evidence" value="ECO:0007669"/>
    <property type="project" value="UniProtKB-KW"/>
</dbReference>
<evidence type="ECO:0000256" key="4">
    <source>
        <dbReference type="ARBA" id="ARBA00022679"/>
    </source>
</evidence>
<dbReference type="Proteomes" id="UP000293562">
    <property type="component" value="Unassembled WGS sequence"/>
</dbReference>
<protein>
    <recommendedName>
        <fullName evidence="9">Probable butyrate kinase</fullName>
        <shortName evidence="9">BK</shortName>
        <ecNumber evidence="9">2.7.2.7</ecNumber>
    </recommendedName>
    <alternativeName>
        <fullName evidence="9">Branched-chain carboxylic acid kinase</fullName>
    </alternativeName>
</protein>
<evidence type="ECO:0000256" key="6">
    <source>
        <dbReference type="ARBA" id="ARBA00022777"/>
    </source>
</evidence>
<comment type="caution">
    <text evidence="11">The sequence shown here is derived from an EMBL/GenBank/DDBJ whole genome shotgun (WGS) entry which is preliminary data.</text>
</comment>
<dbReference type="NCBIfam" id="TIGR02707">
    <property type="entry name" value="butyr_kinase"/>
    <property type="match status" value="1"/>
</dbReference>
<comment type="subcellular location">
    <subcellularLocation>
        <location evidence="1 9">Cytoplasm</location>
    </subcellularLocation>
</comment>
<comment type="similarity">
    <text evidence="2 9 10">Belongs to the acetokinase family.</text>
</comment>
<dbReference type="PROSITE" id="PS01076">
    <property type="entry name" value="ACETATE_KINASE_2"/>
    <property type="match status" value="1"/>
</dbReference>
<dbReference type="InterPro" id="IPR023865">
    <property type="entry name" value="Aliphatic_acid_kinase_CS"/>
</dbReference>
<dbReference type="GO" id="GO:0005737">
    <property type="term" value="C:cytoplasm"/>
    <property type="evidence" value="ECO:0007669"/>
    <property type="project" value="UniProtKB-SubCell"/>
</dbReference>
<dbReference type="AlphaFoldDB" id="A0A4Q7VK13"/>
<dbReference type="Pfam" id="PF00871">
    <property type="entry name" value="Acetate_kinase"/>
    <property type="match status" value="1"/>
</dbReference>
<evidence type="ECO:0000256" key="2">
    <source>
        <dbReference type="ARBA" id="ARBA00008748"/>
    </source>
</evidence>
<name>A0A4Q7VK13_9BACT</name>
<dbReference type="Gene3D" id="3.30.420.40">
    <property type="match status" value="2"/>
</dbReference>
<evidence type="ECO:0000256" key="7">
    <source>
        <dbReference type="ARBA" id="ARBA00022840"/>
    </source>
</evidence>
<evidence type="ECO:0000256" key="5">
    <source>
        <dbReference type="ARBA" id="ARBA00022741"/>
    </source>
</evidence>
<dbReference type="RefSeq" id="WP_130306232.1">
    <property type="nucleotide sequence ID" value="NZ_SHKN01000001.1"/>
</dbReference>